<dbReference type="Pfam" id="PF03727">
    <property type="entry name" value="Hexokinase_2"/>
    <property type="match status" value="1"/>
</dbReference>
<keyword evidence="6" id="KW-0324">Glycolysis</keyword>
<feature type="compositionally biased region" description="Polar residues" evidence="7">
    <location>
        <begin position="73"/>
        <end position="84"/>
    </location>
</feature>
<dbReference type="GO" id="GO:0001678">
    <property type="term" value="P:intracellular glucose homeostasis"/>
    <property type="evidence" value="ECO:0007669"/>
    <property type="project" value="InterPro"/>
</dbReference>
<evidence type="ECO:0000259" key="8">
    <source>
        <dbReference type="Pfam" id="PF00349"/>
    </source>
</evidence>
<dbReference type="GO" id="GO:0006096">
    <property type="term" value="P:glycolytic process"/>
    <property type="evidence" value="ECO:0007669"/>
    <property type="project" value="UniProtKB-KW"/>
</dbReference>
<dbReference type="InterPro" id="IPR022672">
    <property type="entry name" value="Hexokinase_N"/>
</dbReference>
<keyword evidence="3 6" id="KW-0547">Nucleotide-binding</keyword>
<dbReference type="GO" id="GO:0005829">
    <property type="term" value="C:cytosol"/>
    <property type="evidence" value="ECO:0007669"/>
    <property type="project" value="TreeGrafter"/>
</dbReference>
<dbReference type="PANTHER" id="PTHR19443:SF24">
    <property type="entry name" value="PHOSPHOTRANSFERASE"/>
    <property type="match status" value="1"/>
</dbReference>
<dbReference type="SUPFAM" id="SSF53067">
    <property type="entry name" value="Actin-like ATPase domain"/>
    <property type="match status" value="2"/>
</dbReference>
<dbReference type="GO" id="GO:0019158">
    <property type="term" value="F:mannokinase activity"/>
    <property type="evidence" value="ECO:0007669"/>
    <property type="project" value="TreeGrafter"/>
</dbReference>
<evidence type="ECO:0000256" key="2">
    <source>
        <dbReference type="ARBA" id="ARBA00022679"/>
    </source>
</evidence>
<dbReference type="GO" id="GO:0008865">
    <property type="term" value="F:fructokinase activity"/>
    <property type="evidence" value="ECO:0007669"/>
    <property type="project" value="TreeGrafter"/>
</dbReference>
<dbReference type="GO" id="GO:0006013">
    <property type="term" value="P:mannose metabolic process"/>
    <property type="evidence" value="ECO:0007669"/>
    <property type="project" value="TreeGrafter"/>
</dbReference>
<dbReference type="PANTHER" id="PTHR19443">
    <property type="entry name" value="HEXOKINASE"/>
    <property type="match status" value="1"/>
</dbReference>
<dbReference type="Gene3D" id="3.40.367.20">
    <property type="match status" value="1"/>
</dbReference>
<organism evidence="10 11">
    <name type="scientific">Penicillium nalgiovense</name>
    <dbReference type="NCBI Taxonomy" id="60175"/>
    <lineage>
        <taxon>Eukaryota</taxon>
        <taxon>Fungi</taxon>
        <taxon>Dikarya</taxon>
        <taxon>Ascomycota</taxon>
        <taxon>Pezizomycotina</taxon>
        <taxon>Eurotiomycetes</taxon>
        <taxon>Eurotiomycetidae</taxon>
        <taxon>Eurotiales</taxon>
        <taxon>Aspergillaceae</taxon>
        <taxon>Penicillium</taxon>
    </lineage>
</organism>
<feature type="region of interest" description="Disordered" evidence="7">
    <location>
        <begin position="73"/>
        <end position="92"/>
    </location>
</feature>
<evidence type="ECO:0000256" key="4">
    <source>
        <dbReference type="ARBA" id="ARBA00022777"/>
    </source>
</evidence>
<evidence type="ECO:0000256" key="3">
    <source>
        <dbReference type="ARBA" id="ARBA00022741"/>
    </source>
</evidence>
<dbReference type="Proteomes" id="UP001153461">
    <property type="component" value="Unassembled WGS sequence"/>
</dbReference>
<evidence type="ECO:0000259" key="9">
    <source>
        <dbReference type="Pfam" id="PF03727"/>
    </source>
</evidence>
<accession>A0A9W4ILG2</accession>
<dbReference type="OrthoDB" id="419537at2759"/>
<dbReference type="EMBL" id="CAJVNV010000626">
    <property type="protein sequence ID" value="CAG8301943.1"/>
    <property type="molecule type" value="Genomic_DNA"/>
</dbReference>
<evidence type="ECO:0000313" key="11">
    <source>
        <dbReference type="Proteomes" id="UP001153461"/>
    </source>
</evidence>
<dbReference type="PROSITE" id="PS51748">
    <property type="entry name" value="HEXOKINASE_2"/>
    <property type="match status" value="1"/>
</dbReference>
<proteinExistence type="inferred from homology"/>
<comment type="caution">
    <text evidence="10">The sequence shown here is derived from an EMBL/GenBank/DDBJ whole genome shotgun (WGS) entry which is preliminary data.</text>
</comment>
<dbReference type="Pfam" id="PF00349">
    <property type="entry name" value="Hexokinase_1"/>
    <property type="match status" value="1"/>
</dbReference>
<evidence type="ECO:0000313" key="10">
    <source>
        <dbReference type="EMBL" id="CAG8301943.1"/>
    </source>
</evidence>
<evidence type="ECO:0000256" key="7">
    <source>
        <dbReference type="SAM" id="MobiDB-lite"/>
    </source>
</evidence>
<feature type="domain" description="Hexokinase C-terminal" evidence="9">
    <location>
        <begin position="359"/>
        <end position="632"/>
    </location>
</feature>
<evidence type="ECO:0000256" key="5">
    <source>
        <dbReference type="ARBA" id="ARBA00022840"/>
    </source>
</evidence>
<dbReference type="GO" id="GO:0005536">
    <property type="term" value="F:D-glucose binding"/>
    <property type="evidence" value="ECO:0007669"/>
    <property type="project" value="InterPro"/>
</dbReference>
<dbReference type="FunFam" id="3.40.367.20:FF:000011">
    <property type="entry name" value="Phosphotransferase"/>
    <property type="match status" value="1"/>
</dbReference>
<dbReference type="InterPro" id="IPR001312">
    <property type="entry name" value="Hexokinase"/>
</dbReference>
<keyword evidence="2 6" id="KW-0808">Transferase</keyword>
<comment type="similarity">
    <text evidence="1 6">Belongs to the hexokinase family.</text>
</comment>
<keyword evidence="4 6" id="KW-0418">Kinase</keyword>
<dbReference type="GO" id="GO:0005739">
    <property type="term" value="C:mitochondrion"/>
    <property type="evidence" value="ECO:0007669"/>
    <property type="project" value="TreeGrafter"/>
</dbReference>
<reference evidence="10" key="1">
    <citation type="submission" date="2021-07" db="EMBL/GenBank/DDBJ databases">
        <authorList>
            <person name="Branca A.L. A."/>
        </authorList>
    </citation>
    <scope>NUCLEOTIDE SEQUENCE</scope>
</reference>
<protein>
    <recommendedName>
        <fullName evidence="6">Phosphotransferase</fullName>
        <ecNumber evidence="6">2.7.1.-</ecNumber>
    </recommendedName>
</protein>
<sequence>MPAQHRHKLPLQYHTHATSQGLPPVALTVTLSTQEWASVDPCLGSTPFFFLSSLLLSPFHFLPVGNYCFTPTRSTQDTTPSTSIPVRDLRSPPSSFPTMSAPLVKVLHRLQELFHNVVAALETMILFPSLFRGLSRRQKTFLGAHWKRRSLDDFAEEVETSCSTPLSTRSMVDMSEKIRAQFRECLQTSPCCMLPSYDTALPAGSEKGTYLALDVGGSTFRVALIELNGRDEEVRILKVSSVHIGEQLKMLEGTQFFDWMAGQIETMLGEVGTDYGRGDVPLAMGLSWSFPIEQTSHSSGLVIHMGKGFKASNGTVGQELGDLLIQSCRKRNLNVEVAAIVNDSSAALLSRAYVDPKTRMSLILGTGTNMAIHFPVHEIGMSKFGVRPEGWFDHAKHVLINTEMSMFGGGVLPMTRWDDILNRAHLRPDYQPLEYMITGRYLGEIVRLIIVEATETTRLFGGELPHSMREPYTFDTSIVACLEDDSSASLSTSAALLQKHHTFHTQPSVEDLRFLRRISQTVSRRAAGYLATAIHSMWCLRNEVEFPATPSTADSLVKESPEITVIESGDSDKNLSIACDGAVINKYPGFRAACQNYLDQLTEETYPGAGCSIRLNPAPESAILGAAVAVAVSVAENSSQL</sequence>
<name>A0A9W4ILG2_PENNA</name>
<dbReference type="InterPro" id="IPR043129">
    <property type="entry name" value="ATPase_NBD"/>
</dbReference>
<dbReference type="GO" id="GO:0006006">
    <property type="term" value="P:glucose metabolic process"/>
    <property type="evidence" value="ECO:0007669"/>
    <property type="project" value="TreeGrafter"/>
</dbReference>
<dbReference type="PRINTS" id="PR00475">
    <property type="entry name" value="HEXOKINASE"/>
</dbReference>
<feature type="domain" description="Hexokinase N-terminal" evidence="8">
    <location>
        <begin position="166"/>
        <end position="353"/>
    </location>
</feature>
<dbReference type="InterPro" id="IPR022673">
    <property type="entry name" value="Hexokinase_C"/>
</dbReference>
<dbReference type="AlphaFoldDB" id="A0A9W4ILG2"/>
<evidence type="ECO:0000256" key="1">
    <source>
        <dbReference type="ARBA" id="ARBA00009225"/>
    </source>
</evidence>
<dbReference type="Gene3D" id="3.30.420.40">
    <property type="match status" value="1"/>
</dbReference>
<dbReference type="CDD" id="cd24000">
    <property type="entry name" value="ASKHA_NBD_HK"/>
    <property type="match status" value="1"/>
</dbReference>
<dbReference type="EC" id="2.7.1.-" evidence="6"/>
<evidence type="ECO:0000256" key="6">
    <source>
        <dbReference type="RuleBase" id="RU362007"/>
    </source>
</evidence>
<keyword evidence="5 6" id="KW-0067">ATP-binding</keyword>
<gene>
    <name evidence="10" type="ORF">PNAL_LOCUS9876</name>
</gene>
<dbReference type="GO" id="GO:0004340">
    <property type="term" value="F:glucokinase activity"/>
    <property type="evidence" value="ECO:0007669"/>
    <property type="project" value="TreeGrafter"/>
</dbReference>
<dbReference type="GO" id="GO:0005524">
    <property type="term" value="F:ATP binding"/>
    <property type="evidence" value="ECO:0007669"/>
    <property type="project" value="UniProtKB-UniRule"/>
</dbReference>